<dbReference type="OrthoDB" id="6757630at2759"/>
<name>A0A6P7FE83_DIAVI</name>
<dbReference type="PANTHER" id="PTHR36159">
    <property type="entry name" value="PROTEIN CBG23766"/>
    <property type="match status" value="1"/>
</dbReference>
<dbReference type="Pfam" id="PF21738">
    <property type="entry name" value="DJR-like_dom"/>
    <property type="match status" value="1"/>
</dbReference>
<reference evidence="2" key="1">
    <citation type="submission" date="2025-08" db="UniProtKB">
        <authorList>
            <consortium name="RefSeq"/>
        </authorList>
    </citation>
    <scope>IDENTIFICATION</scope>
    <source>
        <tissue evidence="2">Whole insect</tissue>
    </source>
</reference>
<dbReference type="InParanoid" id="A0A6P7FE83"/>
<sequence length="419" mass="48432">MSKRQYIRRGVQQQEPQPHIFDLYQKPLFDNTIRKEEFRTYTPYIKSFNNSDVVEFIINQSDAFFAIHETLLEIKGSIEKVGDGVVSLAPNAGAFLFDTCTYIQSSHDMEIVRDPGVVSTIRSLLCYTPEDSKFLSTAGWNYPNNPHISGDNFSLLIPIKHIFNIFNDYNKLTYGRQVFRFVRARNDRDCILMKEPNATTTTTVSLTVTSMELKVKHVFPNDDMKIELMTPIKNNVPITIPFRKWELNELPSLTSGSRREIWSVKTTSSVERPRYVIVAFQTSKRDDIHADPTLFDHIRMSSVRLVINGEYWPNERMQLDFAKNDYAIAHYNYTEFFPSYTLSSTKHPILDYAAFKKYALFVFDCSKQDDTSFRSGTVDVKLEIEADEGFPAGTRAYCLIVHDSLLEYFPLTEVIKNII</sequence>
<accession>A0A6P7FE83</accession>
<evidence type="ECO:0000259" key="1">
    <source>
        <dbReference type="Pfam" id="PF21738"/>
    </source>
</evidence>
<feature type="domain" description="Double jelly roll-like" evidence="1">
    <location>
        <begin position="87"/>
        <end position="405"/>
    </location>
</feature>
<evidence type="ECO:0000313" key="2">
    <source>
        <dbReference type="RefSeq" id="XP_028134036.1"/>
    </source>
</evidence>
<dbReference type="InterPro" id="IPR049512">
    <property type="entry name" value="DJR-like_dom"/>
</dbReference>
<dbReference type="RefSeq" id="XP_028134036.1">
    <property type="nucleotide sequence ID" value="XM_028278235.1"/>
</dbReference>
<organism evidence="2">
    <name type="scientific">Diabrotica virgifera virgifera</name>
    <name type="common">western corn rootworm</name>
    <dbReference type="NCBI Taxonomy" id="50390"/>
    <lineage>
        <taxon>Eukaryota</taxon>
        <taxon>Metazoa</taxon>
        <taxon>Ecdysozoa</taxon>
        <taxon>Arthropoda</taxon>
        <taxon>Hexapoda</taxon>
        <taxon>Insecta</taxon>
        <taxon>Pterygota</taxon>
        <taxon>Neoptera</taxon>
        <taxon>Endopterygota</taxon>
        <taxon>Coleoptera</taxon>
        <taxon>Polyphaga</taxon>
        <taxon>Cucujiformia</taxon>
        <taxon>Chrysomeloidea</taxon>
        <taxon>Chrysomelidae</taxon>
        <taxon>Galerucinae</taxon>
        <taxon>Diabroticina</taxon>
        <taxon>Diabroticites</taxon>
        <taxon>Diabrotica</taxon>
    </lineage>
</organism>
<dbReference type="AlphaFoldDB" id="A0A6P7FE83"/>
<protein>
    <submittedName>
        <fullName evidence="2">Uncharacterized protein LOC114329200</fullName>
    </submittedName>
</protein>
<gene>
    <name evidence="2" type="primary">LOC114329200</name>
</gene>
<proteinExistence type="predicted"/>
<dbReference type="PANTHER" id="PTHR36159:SF1">
    <property type="entry name" value="RETROVIRUS-RELATED POL POLYPROTEIN FROM TRANSPOSON 412-LIKE PROTEIN"/>
    <property type="match status" value="1"/>
</dbReference>